<evidence type="ECO:0000313" key="3">
    <source>
        <dbReference type="Proteomes" id="UP000094819"/>
    </source>
</evidence>
<keyword evidence="3" id="KW-1185">Reference proteome</keyword>
<dbReference type="GeneID" id="30195482"/>
<comment type="caution">
    <text evidence="2">The sequence shown here is derived from an EMBL/GenBank/DDBJ whole genome shotgun (WGS) entry which is preliminary data.</text>
</comment>
<evidence type="ECO:0000313" key="2">
    <source>
        <dbReference type="EMBL" id="ODN90252.1"/>
    </source>
</evidence>
<reference evidence="2 3" key="1">
    <citation type="submission" date="2016-06" db="EMBL/GenBank/DDBJ databases">
        <title>Evolution of pathogenesis and genome organization in the Tremellales.</title>
        <authorList>
            <person name="Cuomo C."/>
            <person name="Litvintseva A."/>
            <person name="Heitman J."/>
            <person name="Chen Y."/>
            <person name="Sun S."/>
            <person name="Springer D."/>
            <person name="Dromer F."/>
            <person name="Young S."/>
            <person name="Zeng Q."/>
            <person name="Chapman S."/>
            <person name="Gujja S."/>
            <person name="Saif S."/>
            <person name="Birren B."/>
        </authorList>
    </citation>
    <scope>NUCLEOTIDE SEQUENCE [LARGE SCALE GENOMIC DNA]</scope>
    <source>
        <strain evidence="2 3">CBS 7118</strain>
    </source>
</reference>
<sequence>MRQSTRATRPRDVYEPEGPPPSTRWRTQPPSRRAAPVAAPRPHVDEATVVRQSTRATRPCDFCEPESPPPPVRPLLPWPSHRPVARPVPIPFASINGPQSSDSDFDDSDGDDGA</sequence>
<feature type="compositionally biased region" description="Acidic residues" evidence="1">
    <location>
        <begin position="103"/>
        <end position="114"/>
    </location>
</feature>
<accession>A0A1E3INT8</accession>
<feature type="compositionally biased region" description="Low complexity" evidence="1">
    <location>
        <begin position="29"/>
        <end position="41"/>
    </location>
</feature>
<protein>
    <submittedName>
        <fullName evidence="2">Uncharacterized protein</fullName>
    </submittedName>
</protein>
<feature type="compositionally biased region" description="Pro residues" evidence="1">
    <location>
        <begin position="66"/>
        <end position="77"/>
    </location>
</feature>
<dbReference type="EMBL" id="AWGH01000021">
    <property type="protein sequence ID" value="ODN90252.1"/>
    <property type="molecule type" value="Genomic_DNA"/>
</dbReference>
<evidence type="ECO:0000256" key="1">
    <source>
        <dbReference type="SAM" id="MobiDB-lite"/>
    </source>
</evidence>
<organism evidence="2 3">
    <name type="scientific">Cryptococcus wingfieldii CBS 7118</name>
    <dbReference type="NCBI Taxonomy" id="1295528"/>
    <lineage>
        <taxon>Eukaryota</taxon>
        <taxon>Fungi</taxon>
        <taxon>Dikarya</taxon>
        <taxon>Basidiomycota</taxon>
        <taxon>Agaricomycotina</taxon>
        <taxon>Tremellomycetes</taxon>
        <taxon>Tremellales</taxon>
        <taxon>Cryptococcaceae</taxon>
        <taxon>Cryptococcus</taxon>
    </lineage>
</organism>
<dbReference type="AlphaFoldDB" id="A0A1E3INT8"/>
<dbReference type="Proteomes" id="UP000094819">
    <property type="component" value="Unassembled WGS sequence"/>
</dbReference>
<gene>
    <name evidence="2" type="ORF">L198_06270</name>
</gene>
<dbReference type="RefSeq" id="XP_019029774.1">
    <property type="nucleotide sequence ID" value="XM_019178336.1"/>
</dbReference>
<name>A0A1E3INT8_9TREE</name>
<proteinExistence type="predicted"/>
<feature type="region of interest" description="Disordered" evidence="1">
    <location>
        <begin position="1"/>
        <end position="114"/>
    </location>
</feature>